<name>L9LC33_TUPCH</name>
<dbReference type="InParanoid" id="L9LC33"/>
<accession>L9LC33</accession>
<keyword evidence="3" id="KW-1185">Reference proteome</keyword>
<protein>
    <submittedName>
        <fullName evidence="2">Uncharacterized protein</fullName>
    </submittedName>
</protein>
<reference evidence="3" key="1">
    <citation type="submission" date="2012-07" db="EMBL/GenBank/DDBJ databases">
        <title>Genome of the Chinese tree shrew, a rising model animal genetically related to primates.</title>
        <authorList>
            <person name="Zhang G."/>
            <person name="Fan Y."/>
            <person name="Yao Y."/>
            <person name="Huang Z."/>
        </authorList>
    </citation>
    <scope>NUCLEOTIDE SEQUENCE [LARGE SCALE GENOMIC DNA]</scope>
</reference>
<sequence length="315" mass="33366">MQSQPPTPGRATTGCAALLPSSTEGPCMEVPSPRLTRLALTLNTVTVYVQLPLPTQRGPVCVPPCSRKPQGSPVLSSDQGTREGPCMEVPSPRLTRLALTLNTVTVYVQLPLPTQRGPVCVPPCSRKPQGSPVLSSDQGTRVTPVYPGSVASMSPSHKPRCPAPGTVPVNGARFTSQGCGVNGTGLRCAGGEATRAGGPVSRSPNEPPEAFCVHLAQKTHLLAPRGRRQAWQGPTGMPGQRHFQARMQCVSLEQTAESTWAATCRPLLSVLPRERNAVLQSPCLGKVGTSQHHVYLRPLRQATFSAGPPSTSFRE</sequence>
<dbReference type="EMBL" id="KB320407">
    <property type="protein sequence ID" value="ELW72468.1"/>
    <property type="molecule type" value="Genomic_DNA"/>
</dbReference>
<proteinExistence type="predicted"/>
<organism evidence="2 3">
    <name type="scientific">Tupaia chinensis</name>
    <name type="common">Chinese tree shrew</name>
    <name type="synonym">Tupaia belangeri chinensis</name>
    <dbReference type="NCBI Taxonomy" id="246437"/>
    <lineage>
        <taxon>Eukaryota</taxon>
        <taxon>Metazoa</taxon>
        <taxon>Chordata</taxon>
        <taxon>Craniata</taxon>
        <taxon>Vertebrata</taxon>
        <taxon>Euteleostomi</taxon>
        <taxon>Mammalia</taxon>
        <taxon>Eutheria</taxon>
        <taxon>Euarchontoglires</taxon>
        <taxon>Scandentia</taxon>
        <taxon>Tupaiidae</taxon>
        <taxon>Tupaia</taxon>
    </lineage>
</organism>
<evidence type="ECO:0000256" key="1">
    <source>
        <dbReference type="SAM" id="MobiDB-lite"/>
    </source>
</evidence>
<dbReference type="AlphaFoldDB" id="L9LC33"/>
<evidence type="ECO:0000313" key="2">
    <source>
        <dbReference type="EMBL" id="ELW72468.1"/>
    </source>
</evidence>
<evidence type="ECO:0000313" key="3">
    <source>
        <dbReference type="Proteomes" id="UP000011518"/>
    </source>
</evidence>
<feature type="region of interest" description="Disordered" evidence="1">
    <location>
        <begin position="64"/>
        <end position="86"/>
    </location>
</feature>
<reference evidence="3" key="2">
    <citation type="journal article" date="2013" name="Nat. Commun.">
        <title>Genome of the Chinese tree shrew.</title>
        <authorList>
            <person name="Fan Y."/>
            <person name="Huang Z.Y."/>
            <person name="Cao C.C."/>
            <person name="Chen C.S."/>
            <person name="Chen Y.X."/>
            <person name="Fan D.D."/>
            <person name="He J."/>
            <person name="Hou H.L."/>
            <person name="Hu L."/>
            <person name="Hu X.T."/>
            <person name="Jiang X.T."/>
            <person name="Lai R."/>
            <person name="Lang Y.S."/>
            <person name="Liang B."/>
            <person name="Liao S.G."/>
            <person name="Mu D."/>
            <person name="Ma Y.Y."/>
            <person name="Niu Y.Y."/>
            <person name="Sun X.Q."/>
            <person name="Xia J.Q."/>
            <person name="Xiao J."/>
            <person name="Xiong Z.Q."/>
            <person name="Xu L."/>
            <person name="Yang L."/>
            <person name="Zhang Y."/>
            <person name="Zhao W."/>
            <person name="Zhao X.D."/>
            <person name="Zheng Y.T."/>
            <person name="Zhou J.M."/>
            <person name="Zhu Y.B."/>
            <person name="Zhang G.J."/>
            <person name="Wang J."/>
            <person name="Yao Y.G."/>
        </authorList>
    </citation>
    <scope>NUCLEOTIDE SEQUENCE [LARGE SCALE GENOMIC DNA]</scope>
</reference>
<dbReference type="Proteomes" id="UP000011518">
    <property type="component" value="Unassembled WGS sequence"/>
</dbReference>
<gene>
    <name evidence="2" type="ORF">TREES_T100009655</name>
</gene>